<name>A0AAF3EBX1_9BILA</name>
<keyword evidence="3 7" id="KW-0158">Chromosome</keyword>
<evidence type="ECO:0000256" key="1">
    <source>
        <dbReference type="ARBA" id="ARBA00004123"/>
    </source>
</evidence>
<keyword evidence="4" id="KW-0007">Acetylation</keyword>
<dbReference type="InterPro" id="IPR005818">
    <property type="entry name" value="Histone_H1/H5_H15"/>
</dbReference>
<feature type="domain" description="H15" evidence="9">
    <location>
        <begin position="27"/>
        <end position="103"/>
    </location>
</feature>
<evidence type="ECO:0000256" key="2">
    <source>
        <dbReference type="ARBA" id="ARBA00004286"/>
    </source>
</evidence>
<evidence type="ECO:0000256" key="7">
    <source>
        <dbReference type="RuleBase" id="RU003894"/>
    </source>
</evidence>
<dbReference type="GO" id="GO:0000786">
    <property type="term" value="C:nucleosome"/>
    <property type="evidence" value="ECO:0007669"/>
    <property type="project" value="InterPro"/>
</dbReference>
<dbReference type="GO" id="GO:0030527">
    <property type="term" value="F:structural constituent of chromatin"/>
    <property type="evidence" value="ECO:0007669"/>
    <property type="project" value="InterPro"/>
</dbReference>
<evidence type="ECO:0000313" key="11">
    <source>
        <dbReference type="WBParaSite" id="MBELARI_LOCUS11440"/>
    </source>
</evidence>
<dbReference type="GO" id="GO:0005634">
    <property type="term" value="C:nucleus"/>
    <property type="evidence" value="ECO:0007669"/>
    <property type="project" value="UniProtKB-SubCell"/>
</dbReference>
<dbReference type="Proteomes" id="UP000887575">
    <property type="component" value="Unassembled WGS sequence"/>
</dbReference>
<dbReference type="WBParaSite" id="MBELARI_LOCUS11440">
    <property type="protein sequence ID" value="MBELARI_LOCUS11440"/>
    <property type="gene ID" value="MBELARI_LOCUS11440"/>
</dbReference>
<dbReference type="PRINTS" id="PR00624">
    <property type="entry name" value="HISTONEH5"/>
</dbReference>
<evidence type="ECO:0000256" key="3">
    <source>
        <dbReference type="ARBA" id="ARBA00022454"/>
    </source>
</evidence>
<comment type="similarity">
    <text evidence="7">Belongs to the histone H1/H5 family.</text>
</comment>
<comment type="subcellular location">
    <subcellularLocation>
        <location evidence="2">Chromosome</location>
    </subcellularLocation>
    <subcellularLocation>
        <location evidence="1 7">Nucleus</location>
    </subcellularLocation>
</comment>
<feature type="compositionally biased region" description="Basic residues" evidence="8">
    <location>
        <begin position="158"/>
        <end position="168"/>
    </location>
</feature>
<feature type="region of interest" description="Disordered" evidence="8">
    <location>
        <begin position="105"/>
        <end position="184"/>
    </location>
</feature>
<dbReference type="Pfam" id="PF00538">
    <property type="entry name" value="Linker_histone"/>
    <property type="match status" value="1"/>
</dbReference>
<keyword evidence="6 7" id="KW-0539">Nucleus</keyword>
<sequence>MPTVLAVQCSYPSAKLTMKALKKKALDHPAYADMVMASISALAERKGSSRVAILNYVLQNYNVGDDSKKVNLHVNNNLKKGADTGLLVRVSGVGANGRFRLGEAAKAPNKKVAKTSARSPKKATITKLSKKVVGKKIAVENKKTGTTAKTAKSDSAKRPKTKSLKKVTAKSTKTTKAPKKTQAA</sequence>
<accession>A0AAF3EBX1</accession>
<evidence type="ECO:0000256" key="8">
    <source>
        <dbReference type="SAM" id="MobiDB-lite"/>
    </source>
</evidence>
<evidence type="ECO:0000259" key="9">
    <source>
        <dbReference type="PROSITE" id="PS51504"/>
    </source>
</evidence>
<keyword evidence="10" id="KW-1185">Reference proteome</keyword>
<dbReference type="Gene3D" id="1.10.10.10">
    <property type="entry name" value="Winged helix-like DNA-binding domain superfamily/Winged helix DNA-binding domain"/>
    <property type="match status" value="1"/>
</dbReference>
<dbReference type="InterPro" id="IPR005819">
    <property type="entry name" value="H1/H5"/>
</dbReference>
<dbReference type="GO" id="GO:0030261">
    <property type="term" value="P:chromosome condensation"/>
    <property type="evidence" value="ECO:0007669"/>
    <property type="project" value="TreeGrafter"/>
</dbReference>
<dbReference type="GO" id="GO:0006334">
    <property type="term" value="P:nucleosome assembly"/>
    <property type="evidence" value="ECO:0007669"/>
    <property type="project" value="InterPro"/>
</dbReference>
<dbReference type="InterPro" id="IPR036388">
    <property type="entry name" value="WH-like_DNA-bd_sf"/>
</dbReference>
<dbReference type="AlphaFoldDB" id="A0AAF3EBX1"/>
<evidence type="ECO:0000313" key="10">
    <source>
        <dbReference type="Proteomes" id="UP000887575"/>
    </source>
</evidence>
<proteinExistence type="inferred from homology"/>
<evidence type="ECO:0000256" key="6">
    <source>
        <dbReference type="ARBA" id="ARBA00023242"/>
    </source>
</evidence>
<evidence type="ECO:0000256" key="4">
    <source>
        <dbReference type="ARBA" id="ARBA00022990"/>
    </source>
</evidence>
<protein>
    <recommendedName>
        <fullName evidence="9">H15 domain-containing protein</fullName>
    </recommendedName>
</protein>
<dbReference type="PANTHER" id="PTHR11467:SF36">
    <property type="entry name" value="HISTONE 24-RELATED"/>
    <property type="match status" value="1"/>
</dbReference>
<dbReference type="GO" id="GO:0003690">
    <property type="term" value="F:double-stranded DNA binding"/>
    <property type="evidence" value="ECO:0007669"/>
    <property type="project" value="TreeGrafter"/>
</dbReference>
<dbReference type="GO" id="GO:0045910">
    <property type="term" value="P:negative regulation of DNA recombination"/>
    <property type="evidence" value="ECO:0007669"/>
    <property type="project" value="TreeGrafter"/>
</dbReference>
<keyword evidence="5 7" id="KW-0238">DNA-binding</keyword>
<dbReference type="PROSITE" id="PS51504">
    <property type="entry name" value="H15"/>
    <property type="match status" value="1"/>
</dbReference>
<dbReference type="InterPro" id="IPR036390">
    <property type="entry name" value="WH_DNA-bd_sf"/>
</dbReference>
<dbReference type="FunFam" id="1.10.10.10:FF:000140">
    <property type="entry name" value="Histone H1.0"/>
    <property type="match status" value="1"/>
</dbReference>
<dbReference type="GO" id="GO:0031492">
    <property type="term" value="F:nucleosomal DNA binding"/>
    <property type="evidence" value="ECO:0007669"/>
    <property type="project" value="TreeGrafter"/>
</dbReference>
<dbReference type="CDD" id="cd00073">
    <property type="entry name" value="H15"/>
    <property type="match status" value="1"/>
</dbReference>
<reference evidence="11" key="1">
    <citation type="submission" date="2024-02" db="UniProtKB">
        <authorList>
            <consortium name="WormBaseParasite"/>
        </authorList>
    </citation>
    <scope>IDENTIFICATION</scope>
</reference>
<dbReference type="SMART" id="SM00526">
    <property type="entry name" value="H15"/>
    <property type="match status" value="1"/>
</dbReference>
<organism evidence="10 11">
    <name type="scientific">Mesorhabditis belari</name>
    <dbReference type="NCBI Taxonomy" id="2138241"/>
    <lineage>
        <taxon>Eukaryota</taxon>
        <taxon>Metazoa</taxon>
        <taxon>Ecdysozoa</taxon>
        <taxon>Nematoda</taxon>
        <taxon>Chromadorea</taxon>
        <taxon>Rhabditida</taxon>
        <taxon>Rhabditina</taxon>
        <taxon>Rhabditomorpha</taxon>
        <taxon>Rhabditoidea</taxon>
        <taxon>Rhabditidae</taxon>
        <taxon>Mesorhabditinae</taxon>
        <taxon>Mesorhabditis</taxon>
    </lineage>
</organism>
<dbReference type="PANTHER" id="PTHR11467">
    <property type="entry name" value="HISTONE H1"/>
    <property type="match status" value="1"/>
</dbReference>
<dbReference type="SUPFAM" id="SSF46785">
    <property type="entry name" value="Winged helix' DNA-binding domain"/>
    <property type="match status" value="1"/>
</dbReference>
<evidence type="ECO:0000256" key="5">
    <source>
        <dbReference type="ARBA" id="ARBA00023125"/>
    </source>
</evidence>